<dbReference type="STRING" id="381666.H16_A2485"/>
<dbReference type="AlphaFoldDB" id="Q0K8U8"/>
<dbReference type="Gene3D" id="1.10.238.160">
    <property type="match status" value="1"/>
</dbReference>
<gene>
    <name evidence="3" type="ordered locus">H16_A2485</name>
</gene>
<dbReference type="KEGG" id="reh:H16_A2485"/>
<dbReference type="HOGENOM" id="CLU_1934535_0_0_4"/>
<protein>
    <recommendedName>
        <fullName evidence="2">Helix-turn-helix domain-containing protein</fullName>
    </recommendedName>
</protein>
<proteinExistence type="predicted"/>
<dbReference type="Proteomes" id="UP000008210">
    <property type="component" value="Chromosome 1"/>
</dbReference>
<dbReference type="InterPro" id="IPR041657">
    <property type="entry name" value="HTH_17"/>
</dbReference>
<evidence type="ECO:0000259" key="2">
    <source>
        <dbReference type="Pfam" id="PF12728"/>
    </source>
</evidence>
<accession>Q0K8U8</accession>
<evidence type="ECO:0000313" key="4">
    <source>
        <dbReference type="Proteomes" id="UP000008210"/>
    </source>
</evidence>
<dbReference type="EMBL" id="AM260479">
    <property type="protein sequence ID" value="CAJ93573.1"/>
    <property type="molecule type" value="Genomic_DNA"/>
</dbReference>
<feature type="region of interest" description="Disordered" evidence="1">
    <location>
        <begin position="82"/>
        <end position="115"/>
    </location>
</feature>
<keyword evidence="4" id="KW-1185">Reference proteome</keyword>
<organism evidence="3 4">
    <name type="scientific">Cupriavidus necator (strain ATCC 17699 / DSM 428 / KCTC 22496 / NCIMB 10442 / H16 / Stanier 337)</name>
    <name type="common">Ralstonia eutropha</name>
    <dbReference type="NCBI Taxonomy" id="381666"/>
    <lineage>
        <taxon>Bacteria</taxon>
        <taxon>Pseudomonadati</taxon>
        <taxon>Pseudomonadota</taxon>
        <taxon>Betaproteobacteria</taxon>
        <taxon>Burkholderiales</taxon>
        <taxon>Burkholderiaceae</taxon>
        <taxon>Cupriavidus</taxon>
    </lineage>
</organism>
<dbReference type="RefSeq" id="WP_011615684.1">
    <property type="nucleotide sequence ID" value="NC_008313.1"/>
</dbReference>
<evidence type="ECO:0000256" key="1">
    <source>
        <dbReference type="SAM" id="MobiDB-lite"/>
    </source>
</evidence>
<sequence length="130" mass="14874">MKTADKSRVDFRVAFANMDRCALLSPEELAELLGKSRNAIYHMLRRDEDSFPQPVLRQNRCIRWRAGDVRDWIDSLSSAKPREIETARRRGRPRQGDLQRSPSDSAPLANDHSTALGQARARKLVRFTLG</sequence>
<dbReference type="Pfam" id="PF12728">
    <property type="entry name" value="HTH_17"/>
    <property type="match status" value="1"/>
</dbReference>
<evidence type="ECO:0000313" key="3">
    <source>
        <dbReference type="EMBL" id="CAJ93573.1"/>
    </source>
</evidence>
<name>Q0K8U8_CUPNH</name>
<reference evidence="3 4" key="1">
    <citation type="journal article" date="2006" name="Nat. Biotechnol.">
        <title>Genome sequence of the bioplastic-producing 'Knallgas' bacterium Ralstonia eutropha H16.</title>
        <authorList>
            <person name="Pohlmann A."/>
            <person name="Fricke W.F."/>
            <person name="Reinecke F."/>
            <person name="Kusian B."/>
            <person name="Liesegang H."/>
            <person name="Cramm R."/>
            <person name="Eitinger T."/>
            <person name="Ewering C."/>
            <person name="Potter M."/>
            <person name="Schwartz E."/>
            <person name="Strittmatter A."/>
            <person name="Voss I."/>
            <person name="Gottschalk G."/>
            <person name="Steinbuechel A."/>
            <person name="Friedrich B."/>
            <person name="Bowien B."/>
        </authorList>
    </citation>
    <scope>NUCLEOTIDE SEQUENCE [LARGE SCALE GENOMIC DNA]</scope>
    <source>
        <strain evidence="4">ATCC 17699 / DSM 428 / KCTC 22496 / NCIMB 10442 / H16 / Stanier 337</strain>
    </source>
</reference>
<feature type="domain" description="Helix-turn-helix" evidence="2">
    <location>
        <begin position="23"/>
        <end position="75"/>
    </location>
</feature>